<dbReference type="Pfam" id="PF14903">
    <property type="entry name" value="WG_beta_rep"/>
    <property type="match status" value="1"/>
</dbReference>
<comment type="caution">
    <text evidence="1">The sequence shown here is derived from an EMBL/GenBank/DDBJ whole genome shotgun (WGS) entry which is preliminary data.</text>
</comment>
<sequence>MRLLTLTFLCILFFTCNKILSTDQSKTFHPCTTDFQIRSVKKGSVNYINLIPTNKKVSTIPIQFNQDDPSHFSDGLAAVRIGTKWGYIDKIGNVSIQPTFDLAVSFSEGFAAVRVGDQWGY</sequence>
<name>M6YE16_9LEPT</name>
<dbReference type="InterPro" id="IPR032774">
    <property type="entry name" value="WG_beta_rep"/>
</dbReference>
<dbReference type="Proteomes" id="UP000012138">
    <property type="component" value="Unassembled WGS sequence"/>
</dbReference>
<evidence type="ECO:0000313" key="1">
    <source>
        <dbReference type="EMBL" id="EMO90076.1"/>
    </source>
</evidence>
<dbReference type="RefSeq" id="WP_004444849.1">
    <property type="nucleotide sequence ID" value="NZ_AKXB02000065.1"/>
</dbReference>
<organism evidence="1 2">
    <name type="scientific">Leptospira noguchii str. 2001034031</name>
    <dbReference type="NCBI Taxonomy" id="1193053"/>
    <lineage>
        <taxon>Bacteria</taxon>
        <taxon>Pseudomonadati</taxon>
        <taxon>Spirochaetota</taxon>
        <taxon>Spirochaetia</taxon>
        <taxon>Leptospirales</taxon>
        <taxon>Leptospiraceae</taxon>
        <taxon>Leptospira</taxon>
    </lineage>
</organism>
<protein>
    <recommendedName>
        <fullName evidence="3">WG repeat-containing protein</fullName>
    </recommendedName>
</protein>
<dbReference type="PANTHER" id="PTHR37841">
    <property type="entry name" value="GLR2918 PROTEIN"/>
    <property type="match status" value="1"/>
</dbReference>
<proteinExistence type="predicted"/>
<evidence type="ECO:0008006" key="3">
    <source>
        <dbReference type="Google" id="ProtNLM"/>
    </source>
</evidence>
<dbReference type="EMBL" id="AKXB02000065">
    <property type="protein sequence ID" value="EMO90076.1"/>
    <property type="molecule type" value="Genomic_DNA"/>
</dbReference>
<evidence type="ECO:0000313" key="2">
    <source>
        <dbReference type="Proteomes" id="UP000012138"/>
    </source>
</evidence>
<accession>M6YE16</accession>
<gene>
    <name evidence="1" type="ORF">LEP1GSC024_2897</name>
</gene>
<dbReference type="PANTHER" id="PTHR37841:SF1">
    <property type="entry name" value="DUF3298 DOMAIN-CONTAINING PROTEIN"/>
    <property type="match status" value="1"/>
</dbReference>
<dbReference type="AlphaFoldDB" id="M6YE16"/>
<reference evidence="1 2" key="1">
    <citation type="submission" date="2013-01" db="EMBL/GenBank/DDBJ databases">
        <authorList>
            <person name="Harkins D.M."/>
            <person name="Durkin A.S."/>
            <person name="Brinkac L.M."/>
            <person name="Haft D.H."/>
            <person name="Selengut J.D."/>
            <person name="Sanka R."/>
            <person name="DePew J."/>
            <person name="Purushe J."/>
            <person name="Whelen A.C."/>
            <person name="Vinetz J.M."/>
            <person name="Sutton G.G."/>
            <person name="Nierman W.C."/>
            <person name="Fouts D.E."/>
        </authorList>
    </citation>
    <scope>NUCLEOTIDE SEQUENCE [LARGE SCALE GENOMIC DNA]</scope>
    <source>
        <strain evidence="1 2">2001034031</strain>
    </source>
</reference>